<keyword evidence="4 10" id="KW-1133">Transmembrane helix</keyword>
<evidence type="ECO:0000256" key="7">
    <source>
        <dbReference type="ARBA" id="ARBA00023170"/>
    </source>
</evidence>
<evidence type="ECO:0000256" key="1">
    <source>
        <dbReference type="ARBA" id="ARBA00004651"/>
    </source>
</evidence>
<evidence type="ECO:0000256" key="8">
    <source>
        <dbReference type="ARBA" id="ARBA00023224"/>
    </source>
</evidence>
<sequence length="562" mass="62711">MRRATTPAWGSENSTIWEEYNDIAFVVANSLILLITSAVGIAANIFVLLAVYHQKSLQTLNNALVVDLAIIDTLRCVIDCPILLTIIIFAYQRGHVDTYICDIQVASFSFSCCIQLLTLACISAERYQAIAQPFKTSQRRKRIIVLIPLTWTLSILAAAFCFISLKDSPVNVRCKGSQRETLSSYDTFGLFMLLPLWAACFSIIIGFYARIFTLVRSHNRKVFDKGTLHLSKKEKTENQQNKEENTAWKSEHGKSVQTQTLSKSVQLEQHFDVPNLSKKGLSNTVRPATKAPQCVSIPLEKKTENTLEMTDLGREQPHLLAVQTEDKTFKTESSTPWVSNLGAKPSNEGDVASVRSSASMPQKVSTNLDTENQSKDVVKTEKVPSEMRESGHHVPSNVQLDNPESISVLLIAPKRSDGGETPAVASVDQVPSLPPVSSNNPETGATHQNMVTEGAVCMMPSKANRERAKKMKESKMAKRAGYIIITFLLFWLPLITTILVNFAVYNINNTQIKIIQDMEILSVSIACVTSLSDPIIYAAVNPQFRTEYYRLKNRLKFRFNKK</sequence>
<dbReference type="InterPro" id="IPR017452">
    <property type="entry name" value="GPCR_Rhodpsn_7TM"/>
</dbReference>
<feature type="transmembrane region" description="Helical" evidence="10">
    <location>
        <begin position="143"/>
        <end position="165"/>
    </location>
</feature>
<feature type="compositionally biased region" description="Polar residues" evidence="9">
    <location>
        <begin position="354"/>
        <end position="371"/>
    </location>
</feature>
<dbReference type="SMART" id="SM01381">
    <property type="entry name" value="7TM_GPCR_Srsx"/>
    <property type="match status" value="1"/>
</dbReference>
<dbReference type="PROSITE" id="PS50262">
    <property type="entry name" value="G_PROTEIN_RECEP_F1_2"/>
    <property type="match status" value="1"/>
</dbReference>
<reference evidence="13" key="2">
    <citation type="submission" date="2019-02" db="EMBL/GenBank/DDBJ databases">
        <title>Opniocepnalus argus Var Kimnra genome.</title>
        <authorList>
            <person name="Zhou C."/>
            <person name="Xiao S."/>
        </authorList>
    </citation>
    <scope>NUCLEOTIDE SEQUENCE [LARGE SCALE GENOMIC DNA]</scope>
</reference>
<dbReference type="PANTHER" id="PTHR24249:SF372">
    <property type="entry name" value="G-PROTEIN COUPLED RECEPTORS FAMILY 1 PROFILE DOMAIN-CONTAINING PROTEIN"/>
    <property type="match status" value="1"/>
</dbReference>
<evidence type="ECO:0000256" key="4">
    <source>
        <dbReference type="ARBA" id="ARBA00022989"/>
    </source>
</evidence>
<keyword evidence="3 10" id="KW-0812">Transmembrane</keyword>
<evidence type="ECO:0000256" key="10">
    <source>
        <dbReference type="SAM" id="Phobius"/>
    </source>
</evidence>
<keyword evidence="2" id="KW-1003">Cell membrane</keyword>
<evidence type="ECO:0000256" key="9">
    <source>
        <dbReference type="SAM" id="MobiDB-lite"/>
    </source>
</evidence>
<dbReference type="Gene3D" id="1.20.1070.10">
    <property type="entry name" value="Rhodopsin 7-helix transmembrane proteins"/>
    <property type="match status" value="2"/>
</dbReference>
<evidence type="ECO:0000313" key="13">
    <source>
        <dbReference type="Proteomes" id="UP000503349"/>
    </source>
</evidence>
<feature type="transmembrane region" description="Helical" evidence="10">
    <location>
        <begin position="188"/>
        <end position="211"/>
    </location>
</feature>
<dbReference type="SUPFAM" id="SSF81321">
    <property type="entry name" value="Family A G protein-coupled receptor-like"/>
    <property type="match status" value="1"/>
</dbReference>
<dbReference type="InterPro" id="IPR050569">
    <property type="entry name" value="TAAR"/>
</dbReference>
<dbReference type="GO" id="GO:0005886">
    <property type="term" value="C:plasma membrane"/>
    <property type="evidence" value="ECO:0007669"/>
    <property type="project" value="UniProtKB-SubCell"/>
</dbReference>
<feature type="region of interest" description="Disordered" evidence="9">
    <location>
        <begin position="233"/>
        <end position="261"/>
    </location>
</feature>
<evidence type="ECO:0000256" key="3">
    <source>
        <dbReference type="ARBA" id="ARBA00022692"/>
    </source>
</evidence>
<gene>
    <name evidence="12" type="ORF">EXN66_Car004326</name>
</gene>
<feature type="domain" description="G-protein coupled receptors family 1 profile" evidence="11">
    <location>
        <begin position="43"/>
        <end position="537"/>
    </location>
</feature>
<dbReference type="PRINTS" id="PR00237">
    <property type="entry name" value="GPCRRHODOPSN"/>
</dbReference>
<evidence type="ECO:0000256" key="2">
    <source>
        <dbReference type="ARBA" id="ARBA00022475"/>
    </source>
</evidence>
<feature type="transmembrane region" description="Helical" evidence="10">
    <location>
        <begin position="480"/>
        <end position="500"/>
    </location>
</feature>
<evidence type="ECO:0000259" key="11">
    <source>
        <dbReference type="PROSITE" id="PS50262"/>
    </source>
</evidence>
<evidence type="ECO:0000256" key="5">
    <source>
        <dbReference type="ARBA" id="ARBA00023040"/>
    </source>
</evidence>
<reference evidence="12 13" key="1">
    <citation type="submission" date="2019-02" db="EMBL/GenBank/DDBJ databases">
        <title>Opniocepnalus argus genome.</title>
        <authorList>
            <person name="Zhou C."/>
            <person name="Xiao S."/>
        </authorList>
    </citation>
    <scope>NUCLEOTIDE SEQUENCE [LARGE SCALE GENOMIC DNA]</scope>
    <source>
        <strain evidence="12">OARG1902GOOAL</strain>
        <tissue evidence="12">Muscle</tissue>
    </source>
</reference>
<dbReference type="EMBL" id="CM015715">
    <property type="protein sequence ID" value="KAF3688654.1"/>
    <property type="molecule type" value="Genomic_DNA"/>
</dbReference>
<feature type="region of interest" description="Disordered" evidence="9">
    <location>
        <begin position="417"/>
        <end position="442"/>
    </location>
</feature>
<proteinExistence type="predicted"/>
<dbReference type="CDD" id="cd00637">
    <property type="entry name" value="7tm_classA_rhodopsin-like"/>
    <property type="match status" value="1"/>
</dbReference>
<dbReference type="InterPro" id="IPR000276">
    <property type="entry name" value="GPCR_Rhodpsn"/>
</dbReference>
<feature type="compositionally biased region" description="Basic and acidic residues" evidence="9">
    <location>
        <begin position="233"/>
        <end position="254"/>
    </location>
</feature>
<feature type="transmembrane region" description="Helical" evidence="10">
    <location>
        <begin position="520"/>
        <end position="540"/>
    </location>
</feature>
<name>A0A6G1PEU9_CHAAH</name>
<accession>A0A6G1PEU9</accession>
<feature type="transmembrane region" description="Helical" evidence="10">
    <location>
        <begin position="23"/>
        <end position="52"/>
    </location>
</feature>
<evidence type="ECO:0000313" key="12">
    <source>
        <dbReference type="EMBL" id="KAF3688654.1"/>
    </source>
</evidence>
<keyword evidence="13" id="KW-1185">Reference proteome</keyword>
<organism evidence="12 13">
    <name type="scientific">Channa argus</name>
    <name type="common">Northern snakehead</name>
    <name type="synonym">Ophicephalus argus</name>
    <dbReference type="NCBI Taxonomy" id="215402"/>
    <lineage>
        <taxon>Eukaryota</taxon>
        <taxon>Metazoa</taxon>
        <taxon>Chordata</taxon>
        <taxon>Craniata</taxon>
        <taxon>Vertebrata</taxon>
        <taxon>Euteleostomi</taxon>
        <taxon>Actinopterygii</taxon>
        <taxon>Neopterygii</taxon>
        <taxon>Teleostei</taxon>
        <taxon>Neoteleostei</taxon>
        <taxon>Acanthomorphata</taxon>
        <taxon>Anabantaria</taxon>
        <taxon>Anabantiformes</taxon>
        <taxon>Channoidei</taxon>
        <taxon>Channidae</taxon>
        <taxon>Channa</taxon>
    </lineage>
</organism>
<keyword evidence="7 12" id="KW-0675">Receptor</keyword>
<dbReference type="Proteomes" id="UP000503349">
    <property type="component" value="Chromosome 4"/>
</dbReference>
<feature type="transmembrane region" description="Helical" evidence="10">
    <location>
        <begin position="64"/>
        <end position="91"/>
    </location>
</feature>
<keyword evidence="8" id="KW-0807">Transducer</keyword>
<comment type="subcellular location">
    <subcellularLocation>
        <location evidence="1">Cell membrane</location>
        <topology evidence="1">Multi-pass membrane protein</topology>
    </subcellularLocation>
</comment>
<dbReference type="AlphaFoldDB" id="A0A6G1PEU9"/>
<protein>
    <submittedName>
        <fullName evidence="12">D(2) dopamine receptor Dopamine D2 receptor</fullName>
    </submittedName>
</protein>
<keyword evidence="6 10" id="KW-0472">Membrane</keyword>
<dbReference type="PANTHER" id="PTHR24249">
    <property type="entry name" value="HISTAMINE RECEPTOR-RELATED G-PROTEIN COUPLED RECEPTOR"/>
    <property type="match status" value="1"/>
</dbReference>
<feature type="region of interest" description="Disordered" evidence="9">
    <location>
        <begin position="344"/>
        <end position="377"/>
    </location>
</feature>
<evidence type="ECO:0000256" key="6">
    <source>
        <dbReference type="ARBA" id="ARBA00023136"/>
    </source>
</evidence>
<keyword evidence="5" id="KW-0297">G-protein coupled receptor</keyword>
<dbReference type="GO" id="GO:0004930">
    <property type="term" value="F:G protein-coupled receptor activity"/>
    <property type="evidence" value="ECO:0007669"/>
    <property type="project" value="UniProtKB-KW"/>
</dbReference>
<dbReference type="Pfam" id="PF00001">
    <property type="entry name" value="7tm_1"/>
    <property type="match status" value="1"/>
</dbReference>